<reference evidence="1" key="1">
    <citation type="journal article" date="2016" name="Int. J. Syst. Evol. Microbiol.">
        <title>Pseudoxanthomonas helianthi sp. nov., isolated from roots of Jerusalem artichoke (Helianthus tuberosus).</title>
        <authorList>
            <person name="Kittiwongwattana C."/>
            <person name="Thawai C."/>
        </authorList>
    </citation>
    <scope>NUCLEOTIDE SEQUENCE</scope>
    <source>
        <strain evidence="1">110414</strain>
    </source>
</reference>
<dbReference type="InterPro" id="IPR029058">
    <property type="entry name" value="AB_hydrolase_fold"/>
</dbReference>
<reference evidence="1" key="2">
    <citation type="submission" date="2021-03" db="EMBL/GenBank/DDBJ databases">
        <authorList>
            <person name="Cao W."/>
        </authorList>
    </citation>
    <scope>NUCLEOTIDE SEQUENCE</scope>
    <source>
        <strain evidence="1">110414</strain>
    </source>
</reference>
<dbReference type="PANTHER" id="PTHR48098:SF1">
    <property type="entry name" value="DIACYLGLYCEROL ACYLTRANSFERASE_MYCOLYLTRANSFERASE AG85A"/>
    <property type="match status" value="1"/>
</dbReference>
<gene>
    <name evidence="1" type="ORF">J5837_08010</name>
</gene>
<dbReference type="AlphaFoldDB" id="A0A940X2V4"/>
<dbReference type="InterPro" id="IPR000801">
    <property type="entry name" value="Esterase-like"/>
</dbReference>
<proteinExistence type="predicted"/>
<dbReference type="Gene3D" id="3.40.50.1820">
    <property type="entry name" value="alpha/beta hydrolase"/>
    <property type="match status" value="1"/>
</dbReference>
<dbReference type="PANTHER" id="PTHR48098">
    <property type="entry name" value="ENTEROCHELIN ESTERASE-RELATED"/>
    <property type="match status" value="1"/>
</dbReference>
<evidence type="ECO:0000313" key="2">
    <source>
        <dbReference type="Proteomes" id="UP000673447"/>
    </source>
</evidence>
<dbReference type="SUPFAM" id="SSF53474">
    <property type="entry name" value="alpha/beta-Hydrolases"/>
    <property type="match status" value="1"/>
</dbReference>
<protein>
    <submittedName>
        <fullName evidence="1">Esterase</fullName>
    </submittedName>
</protein>
<keyword evidence="2" id="KW-1185">Reference proteome</keyword>
<comment type="caution">
    <text evidence="1">The sequence shown here is derived from an EMBL/GenBank/DDBJ whole genome shotgun (WGS) entry which is preliminary data.</text>
</comment>
<dbReference type="Proteomes" id="UP000673447">
    <property type="component" value="Unassembled WGS sequence"/>
</dbReference>
<dbReference type="RefSeq" id="WP_210536257.1">
    <property type="nucleotide sequence ID" value="NZ_JAGKTC010000002.1"/>
</dbReference>
<organism evidence="1 2">
    <name type="scientific">Pseudoxanthomonas helianthi</name>
    <dbReference type="NCBI Taxonomy" id="1453541"/>
    <lineage>
        <taxon>Bacteria</taxon>
        <taxon>Pseudomonadati</taxon>
        <taxon>Pseudomonadota</taxon>
        <taxon>Gammaproteobacteria</taxon>
        <taxon>Lysobacterales</taxon>
        <taxon>Lysobacteraceae</taxon>
        <taxon>Pseudoxanthomonas</taxon>
    </lineage>
</organism>
<dbReference type="InterPro" id="IPR050583">
    <property type="entry name" value="Mycobacterial_A85_antigen"/>
</dbReference>
<accession>A0A940X2V4</accession>
<name>A0A940X2V4_9GAMM</name>
<sequence>MADFRTIELSDPAIPVDGLRFATVKSRALRQRADVTMYATPGADGATDLPIVILLHGVYGSHWAWALKGDAHRTAARLVAEGALPPVALLMPSDGLWGDGSGYLPHQAQDFERWIVEEVPTLALEAIAGCTPRSPLLIAGLSMGGFGALRLVGKHPARFVAAAAHSTMTDIAQFDGLVEDDRAGWSGAEADRSVAAALHAARGQLPPIRFDCGREDPFIEANRTLHATLDTAGIRHRYVERDGGHEWSYWTVALEDTLRFFGRVLRGAGDVYEEKP</sequence>
<dbReference type="Pfam" id="PF00756">
    <property type="entry name" value="Esterase"/>
    <property type="match status" value="1"/>
</dbReference>
<dbReference type="EMBL" id="JAGKTC010000002">
    <property type="protein sequence ID" value="MBP3984372.1"/>
    <property type="molecule type" value="Genomic_DNA"/>
</dbReference>
<dbReference type="GO" id="GO:0016747">
    <property type="term" value="F:acyltransferase activity, transferring groups other than amino-acyl groups"/>
    <property type="evidence" value="ECO:0007669"/>
    <property type="project" value="TreeGrafter"/>
</dbReference>
<evidence type="ECO:0000313" key="1">
    <source>
        <dbReference type="EMBL" id="MBP3984372.1"/>
    </source>
</evidence>